<keyword evidence="2" id="KW-1185">Reference proteome</keyword>
<dbReference type="AlphaFoldDB" id="A0A6A4GW33"/>
<dbReference type="Proteomes" id="UP000799118">
    <property type="component" value="Unassembled WGS sequence"/>
</dbReference>
<proteinExistence type="predicted"/>
<accession>A0A6A4GW33</accession>
<name>A0A6A4GW33_9AGAR</name>
<organism evidence="1 2">
    <name type="scientific">Gymnopus androsaceus JB14</name>
    <dbReference type="NCBI Taxonomy" id="1447944"/>
    <lineage>
        <taxon>Eukaryota</taxon>
        <taxon>Fungi</taxon>
        <taxon>Dikarya</taxon>
        <taxon>Basidiomycota</taxon>
        <taxon>Agaricomycotina</taxon>
        <taxon>Agaricomycetes</taxon>
        <taxon>Agaricomycetidae</taxon>
        <taxon>Agaricales</taxon>
        <taxon>Marasmiineae</taxon>
        <taxon>Omphalotaceae</taxon>
        <taxon>Gymnopus</taxon>
    </lineage>
</organism>
<evidence type="ECO:0000313" key="2">
    <source>
        <dbReference type="Proteomes" id="UP000799118"/>
    </source>
</evidence>
<dbReference type="EMBL" id="ML769702">
    <property type="protein sequence ID" value="KAE9389314.1"/>
    <property type="molecule type" value="Genomic_DNA"/>
</dbReference>
<evidence type="ECO:0000313" key="1">
    <source>
        <dbReference type="EMBL" id="KAE9389314.1"/>
    </source>
</evidence>
<dbReference type="OrthoDB" id="3004750at2759"/>
<feature type="non-terminal residue" evidence="1">
    <location>
        <position position="192"/>
    </location>
</feature>
<sequence>MQTVCSNSNVNTTFTPRVQPPVDDSQILEKLRWESGPATLHPNEMNSVESILQSARQDLEYYDREIQILDSRKKEFIRKQEHLRKYMAQLQALLSPFRKVPDEILRRIFEDCCGGSDNHFILRNKNSGEPMDAIKNMPALALTSVCSRWRRNGLSIPSIWSRISLEYERESESALSLLRTFLNRSASVPLTI</sequence>
<reference evidence="1" key="1">
    <citation type="journal article" date="2019" name="Environ. Microbiol.">
        <title>Fungal ecological strategies reflected in gene transcription - a case study of two litter decomposers.</title>
        <authorList>
            <person name="Barbi F."/>
            <person name="Kohler A."/>
            <person name="Barry K."/>
            <person name="Baskaran P."/>
            <person name="Daum C."/>
            <person name="Fauchery L."/>
            <person name="Ihrmark K."/>
            <person name="Kuo A."/>
            <person name="LaButti K."/>
            <person name="Lipzen A."/>
            <person name="Morin E."/>
            <person name="Grigoriev I.V."/>
            <person name="Henrissat B."/>
            <person name="Lindahl B."/>
            <person name="Martin F."/>
        </authorList>
    </citation>
    <scope>NUCLEOTIDE SEQUENCE</scope>
    <source>
        <strain evidence="1">JB14</strain>
    </source>
</reference>
<gene>
    <name evidence="1" type="ORF">BT96DRAFT_835084</name>
</gene>
<protein>
    <submittedName>
        <fullName evidence="1">Uncharacterized protein</fullName>
    </submittedName>
</protein>